<comment type="caution">
    <text evidence="1">The sequence shown here is derived from an EMBL/GenBank/DDBJ whole genome shotgun (WGS) entry which is preliminary data.</text>
</comment>
<reference evidence="1 2" key="1">
    <citation type="submission" date="2022-11" db="EMBL/GenBank/DDBJ databases">
        <title>Minimal conservation of predation-associated metabolite biosynthetic gene clusters underscores biosynthetic potential of Myxococcota including descriptions for ten novel species: Archangium lansinium sp. nov., Myxococcus landrumus sp. nov., Nannocystis bai.</title>
        <authorList>
            <person name="Ahearne A."/>
            <person name="Stevens C."/>
            <person name="Dowd S."/>
        </authorList>
    </citation>
    <scope>NUCLEOTIDE SEQUENCE [LARGE SCALE GENOMIC DNA]</scope>
    <source>
        <strain evidence="1 2">NCELM</strain>
    </source>
</reference>
<protein>
    <recommendedName>
        <fullName evidence="3">DUF2336 domain-containing protein</fullName>
    </recommendedName>
</protein>
<accession>A0ABT5BNL7</accession>
<dbReference type="RefSeq" id="WP_272011300.1">
    <property type="nucleotide sequence ID" value="NZ_JAQNDN010000028.1"/>
</dbReference>
<gene>
    <name evidence="1" type="ORF">POL58_49010</name>
</gene>
<keyword evidence="2" id="KW-1185">Reference proteome</keyword>
<evidence type="ECO:0000313" key="1">
    <source>
        <dbReference type="EMBL" id="MDC0675766.1"/>
    </source>
</evidence>
<evidence type="ECO:0008006" key="3">
    <source>
        <dbReference type="Google" id="ProtNLM"/>
    </source>
</evidence>
<name>A0ABT5BNL7_9BACT</name>
<evidence type="ECO:0000313" key="2">
    <source>
        <dbReference type="Proteomes" id="UP001217838"/>
    </source>
</evidence>
<dbReference type="EMBL" id="JAQNDN010000028">
    <property type="protein sequence ID" value="MDC0675766.1"/>
    <property type="molecule type" value="Genomic_DNA"/>
</dbReference>
<sequence length="371" mass="40358">MANELRDAQQRLWEAVVAAVQAHGLAVVDTGAFLVALAGLAPEVREVFVRLGLTDGALVQALGRSAVRESEAVDGVSRQAWQVRIDVSDVLAPPSAGLRILLALVRPRLRCGDRTVRAADVLHHAGVEIVQLRRTIFEVGGGLALAEHEVPWARWAELHQRAREGDRTAVGELATDPRLGMATMCRAYLAGGEPTWAWLRDALTDMRKWIVPELPRTTGVLPPALHLAMIDAGVLEPNPSFNRQFLEVALRACEPEIIVARMIAHIESGDPVVANGVANALYWTRVLAGVDLPVVELVRRFLATRDRGLRRSLIANLTSMDVADLDAAGRAALAEAVAAARVDSDDYVRHRAALFAGDERQIRPLPPRPDE</sequence>
<proteinExistence type="predicted"/>
<organism evidence="1 2">
    <name type="scientific">Nannocystis radixulma</name>
    <dbReference type="NCBI Taxonomy" id="2995305"/>
    <lineage>
        <taxon>Bacteria</taxon>
        <taxon>Pseudomonadati</taxon>
        <taxon>Myxococcota</taxon>
        <taxon>Polyangia</taxon>
        <taxon>Nannocystales</taxon>
        <taxon>Nannocystaceae</taxon>
        <taxon>Nannocystis</taxon>
    </lineage>
</organism>
<dbReference type="Proteomes" id="UP001217838">
    <property type="component" value="Unassembled WGS sequence"/>
</dbReference>